<dbReference type="OrthoDB" id="311164at2759"/>
<comment type="caution">
    <text evidence="2">The sequence shown here is derived from an EMBL/GenBank/DDBJ whole genome shotgun (WGS) entry which is preliminary data.</text>
</comment>
<evidence type="ECO:0000313" key="2">
    <source>
        <dbReference type="EMBL" id="CAD8190114.1"/>
    </source>
</evidence>
<dbReference type="InterPro" id="IPR006212">
    <property type="entry name" value="Furin_repeat"/>
</dbReference>
<feature type="domain" description="EGF-like" evidence="1">
    <location>
        <begin position="622"/>
        <end position="665"/>
    </location>
</feature>
<dbReference type="Proteomes" id="UP000683925">
    <property type="component" value="Unassembled WGS sequence"/>
</dbReference>
<protein>
    <recommendedName>
        <fullName evidence="1">EGF-like domain-containing protein</fullName>
    </recommendedName>
</protein>
<proteinExistence type="predicted"/>
<dbReference type="EMBL" id="CAJJDP010000095">
    <property type="protein sequence ID" value="CAD8190114.1"/>
    <property type="molecule type" value="Genomic_DNA"/>
</dbReference>
<reference evidence="2" key="1">
    <citation type="submission" date="2021-01" db="EMBL/GenBank/DDBJ databases">
        <authorList>
            <consortium name="Genoscope - CEA"/>
            <person name="William W."/>
        </authorList>
    </citation>
    <scope>NUCLEOTIDE SEQUENCE</scope>
</reference>
<dbReference type="PANTHER" id="PTHR15332">
    <property type="entry name" value="PROPROTEIN CONVERTASE SUBTILISIN_KEXIN TYPE 5-LIKE"/>
    <property type="match status" value="1"/>
</dbReference>
<dbReference type="InterPro" id="IPR000742">
    <property type="entry name" value="EGF"/>
</dbReference>
<dbReference type="SMART" id="SM00261">
    <property type="entry name" value="FU"/>
    <property type="match status" value="13"/>
</dbReference>
<evidence type="ECO:0000259" key="1">
    <source>
        <dbReference type="SMART" id="SM00181"/>
    </source>
</evidence>
<feature type="domain" description="EGF-like" evidence="1">
    <location>
        <begin position="567"/>
        <end position="614"/>
    </location>
</feature>
<dbReference type="OMA" id="FHENECK"/>
<dbReference type="PANTHER" id="PTHR15332:SF175">
    <property type="entry name" value="PROPROTEIN CONVERTASE SUBTILISIN_KEXIN TYPE 5-LIKE"/>
    <property type="match status" value="1"/>
</dbReference>
<evidence type="ECO:0000313" key="3">
    <source>
        <dbReference type="Proteomes" id="UP000683925"/>
    </source>
</evidence>
<feature type="domain" description="EGF-like" evidence="1">
    <location>
        <begin position="417"/>
        <end position="456"/>
    </location>
</feature>
<sequence>MLFFNRDDQQQNRQLKHDLLIKHKLLRPNDLLIQTKNYISDHKKQNWINTHLNSNRIQRLFILLQFHFWMELIADLHANMPDMHPHQCVSYASICQCVTEIVIKTQSNGTQYVCHPRFQPWGSGGFPYKDIYSVHCGYALGMSLVMELQSDGHYKYFCQYFSSFEGYRRCLILSSQQGYLKCLFCKFPYSGYYCNDFNFNYDQRQTDPPRRCFGNCIECSEQGECLTCRYGYAKSNSLDTQCNLYCQGFQSCYRDGNGNIVYSSDCQQGYIKSQNYDPPYCAGNYLPCQSPYSWNNSISCNSCQDGYFLKYKYPDNWSDRECQQYDWNCHPFRQQTQNKVVNSGYFQFYTICNQCDPGFYFNEGTFYCTNVRFSKPNKNNCILLDPQGNNCIACLLQYALQPDGTCKEVVCDQKCSTCLDTNPSYCTTCDSLENKIADNGTCICLPNSGMAQDNCITCTEGFCNQCDQLDFYSCISCKSGKNRILANKLYDCITGYYDPGNDDQICLVCDYTCFNCNGPTYQDCTECPDENTTNRIKIENACPCKTGYADLAIKESKCGPCHPRCKTCFQAADQTSNQYCLKCIPGQNRVVSETFNCECQVNSGDLNGTLDVCIICHYTCGSCNGTKNTDCVQCSESSNRELTTTGECLCKLSYYDDETENIECQKCHYSCITCENSTEKDACSLCPPTRKPSYSGSKFECICSSENYFDDGFSSQCQQCDQNCLTCNGPLPSNCLTCDIHYRQMDLSSCICPTRHYDIGFLECAKCHYSCQQCFDNTFDSCIVCSLELNFRVLKGNICKCIDGYYEESGIAQCKKCSYRCETCETSAEKCLTCPLNSLRILDPSKGCYCPGEYYDKQEEIACQRCHFKCKTCDGKDQNNCLACDSVANREFHENECKCKPHYFEMEVQECTSCSAFCYECDSNFQKCNSCNDDRYLINNTCKCITKLNGGSISTFEYNGMIKCQKCHYSCGTCGGIEEGDCITCMESEQRLQVGNTCVCKDGYFDAGLAECQKCSYKCKGCTKQSESCTSCVDNSFREYISGFKKCQCIQRFYDDGINEICKQCHYTCLRCNDIETKCELCSILSNRIYNDQFFSCDCNIGYYDTGVEI</sequence>
<dbReference type="AlphaFoldDB" id="A0A8S1WJ03"/>
<keyword evidence="3" id="KW-1185">Reference proteome</keyword>
<feature type="domain" description="EGF-like" evidence="1">
    <location>
        <begin position="280"/>
        <end position="323"/>
    </location>
</feature>
<dbReference type="SMART" id="SM00181">
    <property type="entry name" value="EGF"/>
    <property type="match status" value="6"/>
</dbReference>
<feature type="domain" description="EGF-like" evidence="1">
    <location>
        <begin position="673"/>
        <end position="718"/>
    </location>
</feature>
<accession>A0A8S1WJ03</accession>
<name>A0A8S1WJ03_PAROT</name>
<organism evidence="2 3">
    <name type="scientific">Paramecium octaurelia</name>
    <dbReference type="NCBI Taxonomy" id="43137"/>
    <lineage>
        <taxon>Eukaryota</taxon>
        <taxon>Sar</taxon>
        <taxon>Alveolata</taxon>
        <taxon>Ciliophora</taxon>
        <taxon>Intramacronucleata</taxon>
        <taxon>Oligohymenophorea</taxon>
        <taxon>Peniculida</taxon>
        <taxon>Parameciidae</taxon>
        <taxon>Paramecium</taxon>
    </lineage>
</organism>
<feature type="domain" description="EGF-like" evidence="1">
    <location>
        <begin position="973"/>
        <end position="1013"/>
    </location>
</feature>
<gene>
    <name evidence="2" type="ORF">POCTA_138.1.T0960171</name>
</gene>